<name>A0ACC3SJN0_9PEZI</name>
<comment type="caution">
    <text evidence="1">The sequence shown here is derived from an EMBL/GenBank/DDBJ whole genome shotgun (WGS) entry which is preliminary data.</text>
</comment>
<sequence>MSLLNLFSRPKVEKARGYAETGLAMPSVHPRRKSKGDLLGPGTMEQGLPPRSTTALSFQSQRKDALPGAQDPIIARLDHWEGPPLFQVYPQAIKFGIGETSNADNSAALSLQKSRNLDRLQMPRVEIEVKNSGAGRREKEVRRPGKLQRHPSAGLVVFSDLRKKLFVLCTTGHVLQYSAKGTSDRIPERVLLLGKQSAAFACDLVAGKPYVLQIMQSNDSQKNTVAAPTSIFARMGLRNTSSRRLMPSMLLILENATELDSWMVAIRQHIAALGGNQVRPDTTVRRNTDESIETLARSRTPTHHYQIRRDPSRISVIHSPVNSSQQLASPITGVHHGTQKAVEDPNQRSSNSLPATAQDSEETGRPDSFIADLPSHTLSPTRPPGTRPPPVFINGTSPVLRASSQPSPNITEPSNSRRHSSMPLKIPLQINTNVTRQRPLGSHFPSQTTHSIALNPRTVPSGTTLIGTRASNKQGPLPFTLRGFPAGAHPEGSPPYSQPS</sequence>
<dbReference type="Proteomes" id="UP001320706">
    <property type="component" value="Unassembled WGS sequence"/>
</dbReference>
<protein>
    <submittedName>
        <fullName evidence="1">Uncharacterized protein</fullName>
    </submittedName>
</protein>
<proteinExistence type="predicted"/>
<evidence type="ECO:0000313" key="2">
    <source>
        <dbReference type="Proteomes" id="UP001320706"/>
    </source>
</evidence>
<reference evidence="1" key="1">
    <citation type="submission" date="2024-02" db="EMBL/GenBank/DDBJ databases">
        <title>Metagenome Assembled Genome of Zalaria obscura JY119.</title>
        <authorList>
            <person name="Vighnesh L."/>
            <person name="Jagadeeshwari U."/>
            <person name="Venkata Ramana C."/>
            <person name="Sasikala C."/>
        </authorList>
    </citation>
    <scope>NUCLEOTIDE SEQUENCE</scope>
    <source>
        <strain evidence="1">JY119</strain>
    </source>
</reference>
<keyword evidence="2" id="KW-1185">Reference proteome</keyword>
<accession>A0ACC3SJN0</accession>
<evidence type="ECO:0000313" key="1">
    <source>
        <dbReference type="EMBL" id="KAK8217147.1"/>
    </source>
</evidence>
<dbReference type="EMBL" id="JAMKPW020000006">
    <property type="protein sequence ID" value="KAK8217147.1"/>
    <property type="molecule type" value="Genomic_DNA"/>
</dbReference>
<gene>
    <name evidence="1" type="ORF">M8818_001399</name>
</gene>
<organism evidence="1 2">
    <name type="scientific">Zalaria obscura</name>
    <dbReference type="NCBI Taxonomy" id="2024903"/>
    <lineage>
        <taxon>Eukaryota</taxon>
        <taxon>Fungi</taxon>
        <taxon>Dikarya</taxon>
        <taxon>Ascomycota</taxon>
        <taxon>Pezizomycotina</taxon>
        <taxon>Dothideomycetes</taxon>
        <taxon>Dothideomycetidae</taxon>
        <taxon>Dothideales</taxon>
        <taxon>Zalariaceae</taxon>
        <taxon>Zalaria</taxon>
    </lineage>
</organism>